<dbReference type="InterPro" id="IPR025406">
    <property type="entry name" value="DUF4132"/>
</dbReference>
<protein>
    <submittedName>
        <fullName evidence="2">DUF4132 domain-containing protein</fullName>
    </submittedName>
</protein>
<dbReference type="AlphaFoldDB" id="A0A6I4M7R4"/>
<evidence type="ECO:0000313" key="2">
    <source>
        <dbReference type="EMBL" id="MWA01030.1"/>
    </source>
</evidence>
<feature type="domain" description="DUF4132" evidence="1">
    <location>
        <begin position="2"/>
        <end position="138"/>
    </location>
</feature>
<dbReference type="Pfam" id="PF13569">
    <property type="entry name" value="DUF4132"/>
    <property type="match status" value="1"/>
</dbReference>
<dbReference type="Proteomes" id="UP000462055">
    <property type="component" value="Unassembled WGS sequence"/>
</dbReference>
<evidence type="ECO:0000313" key="3">
    <source>
        <dbReference type="Proteomes" id="UP000462055"/>
    </source>
</evidence>
<gene>
    <name evidence="2" type="ORF">F8568_011680</name>
</gene>
<evidence type="ECO:0000259" key="1">
    <source>
        <dbReference type="Pfam" id="PF13569"/>
    </source>
</evidence>
<accession>A0A6I4M7R4</accession>
<proteinExistence type="predicted"/>
<comment type="caution">
    <text evidence="2">The sequence shown here is derived from an EMBL/GenBank/DDBJ whole genome shotgun (WGS) entry which is preliminary data.</text>
</comment>
<reference evidence="2" key="1">
    <citation type="submission" date="2019-12" db="EMBL/GenBank/DDBJ databases">
        <title>Actinomadura physcomitrii sp. nov., a novel actinomycete isolated from moss [Physcomitrium sphaericum (Ludw) Fuernr].</title>
        <authorList>
            <person name="Zhuang X."/>
        </authorList>
    </citation>
    <scope>NUCLEOTIDE SEQUENCE [LARGE SCALE GENOMIC DNA]</scope>
    <source>
        <strain evidence="2">LD22</strain>
    </source>
</reference>
<organism evidence="2 3">
    <name type="scientific">Actinomadura physcomitrii</name>
    <dbReference type="NCBI Taxonomy" id="2650748"/>
    <lineage>
        <taxon>Bacteria</taxon>
        <taxon>Bacillati</taxon>
        <taxon>Actinomycetota</taxon>
        <taxon>Actinomycetes</taxon>
        <taxon>Streptosporangiales</taxon>
        <taxon>Thermomonosporaceae</taxon>
        <taxon>Actinomadura</taxon>
    </lineage>
</organism>
<dbReference type="EMBL" id="WBMS02000007">
    <property type="protein sequence ID" value="MWA01030.1"/>
    <property type="molecule type" value="Genomic_DNA"/>
</dbReference>
<keyword evidence="3" id="KW-1185">Reference proteome</keyword>
<name>A0A6I4M7R4_9ACTN</name>
<sequence>MQIARLETAMVEGRTWTPAEFAAFLVRHPLMRHIARRLVWTSGGTAFRLAEDRTPADVHDDAFDVVDDVRIAHPLLLGDAVAAWAEVFADYEIVQPFPQLARPVFTLADGAGRDGTLARFEGARVPTGRILGLTRTGWERGAALDGGVQHWISRPAGPHHVVVDLDPGIAVGYVDLNPEQTVEHVRIAPAPGEYGAASPVENGFAAVDPVLLSEILADLASLG</sequence>